<dbReference type="RefSeq" id="WP_110841327.1">
    <property type="nucleotide sequence ID" value="NZ_QJVJ01000007.1"/>
</dbReference>
<dbReference type="InterPro" id="IPR051599">
    <property type="entry name" value="Cell_Envelope_Assoc"/>
</dbReference>
<keyword evidence="5" id="KW-1185">Reference proteome</keyword>
<evidence type="ECO:0000313" key="4">
    <source>
        <dbReference type="EMBL" id="PYI53555.1"/>
    </source>
</evidence>
<dbReference type="InterPro" id="IPR014729">
    <property type="entry name" value="Rossmann-like_a/b/a_fold"/>
</dbReference>
<dbReference type="AlphaFoldDB" id="A0A2V5K2N7"/>
<keyword evidence="2" id="KW-0812">Transmembrane</keyword>
<accession>A0A2V5K2N7</accession>
<dbReference type="PANTHER" id="PTHR30336">
    <property type="entry name" value="INNER MEMBRANE PROTEIN, PROBABLE PERMEASE"/>
    <property type="match status" value="1"/>
</dbReference>
<reference evidence="4 5" key="1">
    <citation type="submission" date="2018-05" db="EMBL/GenBank/DDBJ databases">
        <title>Paenibacillus flagellatus sp. nov., isolated from selenium mineral soil.</title>
        <authorList>
            <person name="Dai X."/>
        </authorList>
    </citation>
    <scope>NUCLEOTIDE SEQUENCE [LARGE SCALE GENOMIC DNA]</scope>
    <source>
        <strain evidence="4 5">DXL2</strain>
    </source>
</reference>
<proteinExistence type="predicted"/>
<evidence type="ECO:0000256" key="2">
    <source>
        <dbReference type="SAM" id="Phobius"/>
    </source>
</evidence>
<organism evidence="4 5">
    <name type="scientific">Paenibacillus flagellatus</name>
    <dbReference type="NCBI Taxonomy" id="2211139"/>
    <lineage>
        <taxon>Bacteria</taxon>
        <taxon>Bacillati</taxon>
        <taxon>Bacillota</taxon>
        <taxon>Bacilli</taxon>
        <taxon>Bacillales</taxon>
        <taxon>Paenibacillaceae</taxon>
        <taxon>Paenibacillus</taxon>
    </lineage>
</organism>
<evidence type="ECO:0000313" key="5">
    <source>
        <dbReference type="Proteomes" id="UP000247476"/>
    </source>
</evidence>
<evidence type="ECO:0000259" key="3">
    <source>
        <dbReference type="Pfam" id="PF02698"/>
    </source>
</evidence>
<dbReference type="InterPro" id="IPR003848">
    <property type="entry name" value="DUF218"/>
</dbReference>
<dbReference type="Pfam" id="PF02698">
    <property type="entry name" value="DUF218"/>
    <property type="match status" value="1"/>
</dbReference>
<keyword evidence="2" id="KW-1133">Transmembrane helix</keyword>
<protein>
    <recommendedName>
        <fullName evidence="3">DUF218 domain-containing protein</fullName>
    </recommendedName>
</protein>
<feature type="transmembrane region" description="Helical" evidence="2">
    <location>
        <begin position="83"/>
        <end position="104"/>
    </location>
</feature>
<dbReference type="PANTHER" id="PTHR30336:SF4">
    <property type="entry name" value="ENVELOPE BIOGENESIS FACTOR ELYC"/>
    <property type="match status" value="1"/>
</dbReference>
<sequence>MTFESNKRRGAPAGGPQSGAGRGLRLACAALAAASAAAALRLAWAPSFGTAVALGALTATLAAFASGLRYAATGNRMYRRAAYGLGSAVAAFALTLASLSAIIAGEFHARDGESEPVDYVVVLGAGLHGKELSQSLKRRLDTALDYARRHPDVPVVLSGGQGPDELVPEAEAMAGYLRSNGIDGGRLLLEDRSRTTEENIAFSKRLMKRDGTRDIRMLIVTADYHLYRAKLLAREPGYAVLGLASRSPLAVRANYTVRECFAVARAYALAVIGGADG</sequence>
<dbReference type="GO" id="GO:0005886">
    <property type="term" value="C:plasma membrane"/>
    <property type="evidence" value="ECO:0007669"/>
    <property type="project" value="TreeGrafter"/>
</dbReference>
<feature type="transmembrane region" description="Helical" evidence="2">
    <location>
        <begin position="26"/>
        <end position="44"/>
    </location>
</feature>
<dbReference type="GO" id="GO:0000270">
    <property type="term" value="P:peptidoglycan metabolic process"/>
    <property type="evidence" value="ECO:0007669"/>
    <property type="project" value="TreeGrafter"/>
</dbReference>
<evidence type="ECO:0000256" key="1">
    <source>
        <dbReference type="SAM" id="MobiDB-lite"/>
    </source>
</evidence>
<name>A0A2V5K2N7_9BACL</name>
<keyword evidence="2" id="KW-0472">Membrane</keyword>
<dbReference type="OrthoDB" id="9782395at2"/>
<dbReference type="Proteomes" id="UP000247476">
    <property type="component" value="Unassembled WGS sequence"/>
</dbReference>
<feature type="region of interest" description="Disordered" evidence="1">
    <location>
        <begin position="1"/>
        <end position="20"/>
    </location>
</feature>
<gene>
    <name evidence="4" type="ORF">DLM86_17495</name>
</gene>
<comment type="caution">
    <text evidence="4">The sequence shown here is derived from an EMBL/GenBank/DDBJ whole genome shotgun (WGS) entry which is preliminary data.</text>
</comment>
<dbReference type="CDD" id="cd06259">
    <property type="entry name" value="YdcF-like"/>
    <property type="match status" value="1"/>
</dbReference>
<feature type="domain" description="DUF218" evidence="3">
    <location>
        <begin position="118"/>
        <end position="242"/>
    </location>
</feature>
<dbReference type="EMBL" id="QJVJ01000007">
    <property type="protein sequence ID" value="PYI53555.1"/>
    <property type="molecule type" value="Genomic_DNA"/>
</dbReference>
<feature type="transmembrane region" description="Helical" evidence="2">
    <location>
        <begin position="50"/>
        <end position="71"/>
    </location>
</feature>
<dbReference type="Gene3D" id="3.40.50.620">
    <property type="entry name" value="HUPs"/>
    <property type="match status" value="1"/>
</dbReference>
<dbReference type="GO" id="GO:0043164">
    <property type="term" value="P:Gram-negative-bacterium-type cell wall biogenesis"/>
    <property type="evidence" value="ECO:0007669"/>
    <property type="project" value="TreeGrafter"/>
</dbReference>